<keyword evidence="2" id="KW-1185">Reference proteome</keyword>
<feature type="transmembrane region" description="Helical" evidence="1">
    <location>
        <begin position="21"/>
        <end position="43"/>
    </location>
</feature>
<evidence type="ECO:0000313" key="2">
    <source>
        <dbReference type="Proteomes" id="UP000504607"/>
    </source>
</evidence>
<dbReference type="Proteomes" id="UP000504607">
    <property type="component" value="Unplaced"/>
</dbReference>
<keyword evidence="1" id="KW-1133">Transmembrane helix</keyword>
<dbReference type="InterPro" id="IPR009943">
    <property type="entry name" value="DUF1475"/>
</dbReference>
<sequence length="92" mass="10413">MSRVLLRNDDERKLKFSSVMFGRTLFSVLGVLALATVVGTIIIDGFPFQKELLTPIATCAYIVRQLFQLSYQDSMYHILLDSHSKHGSTFSK</sequence>
<dbReference type="AlphaFoldDB" id="A0A6J0PDA2"/>
<dbReference type="RefSeq" id="XP_019703160.1">
    <property type="nucleotide sequence ID" value="XM_019847601.2"/>
</dbReference>
<keyword evidence="1" id="KW-0812">Transmembrane</keyword>
<proteinExistence type="predicted"/>
<organism evidence="2 3">
    <name type="scientific">Elaeis guineensis var. tenera</name>
    <name type="common">Oil palm</name>
    <dbReference type="NCBI Taxonomy" id="51953"/>
    <lineage>
        <taxon>Eukaryota</taxon>
        <taxon>Viridiplantae</taxon>
        <taxon>Streptophyta</taxon>
        <taxon>Embryophyta</taxon>
        <taxon>Tracheophyta</taxon>
        <taxon>Spermatophyta</taxon>
        <taxon>Magnoliopsida</taxon>
        <taxon>Liliopsida</taxon>
        <taxon>Arecaceae</taxon>
        <taxon>Arecoideae</taxon>
        <taxon>Cocoseae</taxon>
        <taxon>Elaeidinae</taxon>
        <taxon>Elaeis</taxon>
    </lineage>
</organism>
<keyword evidence="1" id="KW-0472">Membrane</keyword>
<name>A0A6J0PDA2_ELAGV</name>
<evidence type="ECO:0000313" key="3">
    <source>
        <dbReference type="RefSeq" id="XP_019703160.1"/>
    </source>
</evidence>
<reference evidence="3" key="1">
    <citation type="submission" date="2025-08" db="UniProtKB">
        <authorList>
            <consortium name="RefSeq"/>
        </authorList>
    </citation>
    <scope>IDENTIFICATION</scope>
</reference>
<gene>
    <name evidence="3" type="primary">LOC109505211</name>
</gene>
<dbReference type="Pfam" id="PF07343">
    <property type="entry name" value="DUF1475"/>
    <property type="match status" value="1"/>
</dbReference>
<dbReference type="OrthoDB" id="611851at2759"/>
<dbReference type="PANTHER" id="PTHR36318">
    <property type="entry name" value="OS06G0581300 PROTEIN"/>
    <property type="match status" value="1"/>
</dbReference>
<accession>A0A6J0PDA2</accession>
<dbReference type="PANTHER" id="PTHR36318:SF3">
    <property type="entry name" value="OS06G0581300 PROTEIN"/>
    <property type="match status" value="1"/>
</dbReference>
<protein>
    <submittedName>
        <fullName evidence="3">Uncharacterized protein LOC109505211 isoform X2</fullName>
    </submittedName>
</protein>
<evidence type="ECO:0000256" key="1">
    <source>
        <dbReference type="SAM" id="Phobius"/>
    </source>
</evidence>